<dbReference type="Proteomes" id="UP000286931">
    <property type="component" value="Unassembled WGS sequence"/>
</dbReference>
<proteinExistence type="predicted"/>
<organism evidence="1 2">
    <name type="scientific">Embleya hyalina</name>
    <dbReference type="NCBI Taxonomy" id="516124"/>
    <lineage>
        <taxon>Bacteria</taxon>
        <taxon>Bacillati</taxon>
        <taxon>Actinomycetota</taxon>
        <taxon>Actinomycetes</taxon>
        <taxon>Kitasatosporales</taxon>
        <taxon>Streptomycetaceae</taxon>
        <taxon>Embleya</taxon>
    </lineage>
</organism>
<name>A0A401YMI0_9ACTN</name>
<evidence type="ECO:0000313" key="1">
    <source>
        <dbReference type="EMBL" id="GCD95824.1"/>
    </source>
</evidence>
<dbReference type="RefSeq" id="WP_246126720.1">
    <property type="nucleotide sequence ID" value="NZ_BIFH01000018.1"/>
</dbReference>
<protein>
    <submittedName>
        <fullName evidence="1">Uncharacterized protein</fullName>
    </submittedName>
</protein>
<evidence type="ECO:0000313" key="2">
    <source>
        <dbReference type="Proteomes" id="UP000286931"/>
    </source>
</evidence>
<comment type="caution">
    <text evidence="1">The sequence shown here is derived from an EMBL/GenBank/DDBJ whole genome shotgun (WGS) entry which is preliminary data.</text>
</comment>
<gene>
    <name evidence="1" type="ORF">EHYA_03507</name>
</gene>
<dbReference type="AlphaFoldDB" id="A0A401YMI0"/>
<accession>A0A401YMI0</accession>
<dbReference type="EMBL" id="BIFH01000018">
    <property type="protein sequence ID" value="GCD95824.1"/>
    <property type="molecule type" value="Genomic_DNA"/>
</dbReference>
<sequence>MTVTRAETTSAHCAAPAFGRRLEELDWWRSCSVRVADPAPELSGVMRSFLDDLTAAFVRGGHRLIPSADRETRLDVVLVGVSVPDGPAPLAERIEEEPTPLLLRLRKEQGRQGMVGRLVAVAEVPERMSEMAHPEVVRVARILMARVGVFTVVFITPGALPGEVAEATLCTMEGGHPTETEHIAQGICDRLVAAACAHEVAGRHDVVRDAITAEAWAAARAPRSLVAAGTRMGDLGLLPAPHAMRDFVSPRLTRTYAMYLNLQGFSEGMLFAFDPDLDALVVTASGRWGVDKRDLSAGDLVAVDHRLDRGRVRVLAPEGMQPMAPSVEAWEVCALFEAAPTVRVGKNAAGHWQWDPNGTHEVPAIRAGLHAHVGVSYADPALIESIPPDRDHYPYGFGCGTDLMIDVARSTLAESRALHDPADTRHYVRWPMLYHGEMALELWGPDQPDEPLRGLLDVFDPQVLGAVRFHADHIDQPR</sequence>
<keyword evidence="2" id="KW-1185">Reference proteome</keyword>
<reference evidence="1 2" key="1">
    <citation type="submission" date="2018-12" db="EMBL/GenBank/DDBJ databases">
        <title>Draft genome sequence of Embleya hyalina NBRC 13850T.</title>
        <authorList>
            <person name="Komaki H."/>
            <person name="Hosoyama A."/>
            <person name="Kimura A."/>
            <person name="Ichikawa N."/>
            <person name="Tamura T."/>
        </authorList>
    </citation>
    <scope>NUCLEOTIDE SEQUENCE [LARGE SCALE GENOMIC DNA]</scope>
    <source>
        <strain evidence="1 2">NBRC 13850</strain>
    </source>
</reference>